<keyword evidence="3" id="KW-0479">Metal-binding</keyword>
<dbReference type="GO" id="GO:0016779">
    <property type="term" value="F:nucleotidyltransferase activity"/>
    <property type="evidence" value="ECO:0007669"/>
    <property type="project" value="UniProtKB-KW"/>
</dbReference>
<evidence type="ECO:0000256" key="3">
    <source>
        <dbReference type="ARBA" id="ARBA00022723"/>
    </source>
</evidence>
<proteinExistence type="predicted"/>
<dbReference type="Pfam" id="PF12804">
    <property type="entry name" value="NTP_transf_3"/>
    <property type="match status" value="1"/>
</dbReference>
<evidence type="ECO:0000256" key="7">
    <source>
        <dbReference type="ARBA" id="ARBA00023150"/>
    </source>
</evidence>
<keyword evidence="4" id="KW-0547">Nucleotide-binding</keyword>
<organism evidence="9 10">
    <name type="scientific">Salinivibrio costicola subsp. alcaliphilus</name>
    <dbReference type="NCBI Taxonomy" id="272773"/>
    <lineage>
        <taxon>Bacteria</taxon>
        <taxon>Pseudomonadati</taxon>
        <taxon>Pseudomonadota</taxon>
        <taxon>Gammaproteobacteria</taxon>
        <taxon>Vibrionales</taxon>
        <taxon>Vibrionaceae</taxon>
        <taxon>Salinivibrio</taxon>
    </lineage>
</organism>
<evidence type="ECO:0000256" key="4">
    <source>
        <dbReference type="ARBA" id="ARBA00022741"/>
    </source>
</evidence>
<dbReference type="SUPFAM" id="SSF53448">
    <property type="entry name" value="Nucleotide-diphospho-sugar transferases"/>
    <property type="match status" value="1"/>
</dbReference>
<sequence>MSNDKERKVVGVVLAGGLSKRMGEDKALLAYGAQPLVERQATILRQSICDEVIICAGEKEYSDIRDIYSNRGPLGGIYSAMIYFPQSILVFIPIDMPLITSLTITSLIREVKKKNESKKVSKSNVFPLVLMNSKREKEIINHVLKENRELSVNRACDKLAVSSGELCVNHDELHNCNTPEEWHYAKHLLESING</sequence>
<dbReference type="PANTHER" id="PTHR19136">
    <property type="entry name" value="MOLYBDENUM COFACTOR GUANYLYLTRANSFERASE"/>
    <property type="match status" value="1"/>
</dbReference>
<feature type="domain" description="MobA-like NTP transferase" evidence="8">
    <location>
        <begin position="11"/>
        <end position="117"/>
    </location>
</feature>
<evidence type="ECO:0000259" key="8">
    <source>
        <dbReference type="Pfam" id="PF12804"/>
    </source>
</evidence>
<keyword evidence="10" id="KW-1185">Reference proteome</keyword>
<dbReference type="PANTHER" id="PTHR19136:SF81">
    <property type="entry name" value="MOLYBDENUM COFACTOR GUANYLYLTRANSFERASE"/>
    <property type="match status" value="1"/>
</dbReference>
<evidence type="ECO:0000313" key="10">
    <source>
        <dbReference type="Proteomes" id="UP000189431"/>
    </source>
</evidence>
<dbReference type="RefSeq" id="WP_021022852.1">
    <property type="nucleotide sequence ID" value="NZ_MUFR01000021.1"/>
</dbReference>
<dbReference type="InterPro" id="IPR013482">
    <property type="entry name" value="Molybde_CF_guanTrfase"/>
</dbReference>
<keyword evidence="2" id="KW-0808">Transferase</keyword>
<keyword evidence="5" id="KW-0460">Magnesium</keyword>
<evidence type="ECO:0000256" key="5">
    <source>
        <dbReference type="ARBA" id="ARBA00022842"/>
    </source>
</evidence>
<keyword evidence="1" id="KW-0963">Cytoplasm</keyword>
<dbReference type="InterPro" id="IPR025877">
    <property type="entry name" value="MobA-like_NTP_Trfase"/>
</dbReference>
<keyword evidence="6" id="KW-0342">GTP-binding</keyword>
<evidence type="ECO:0000313" key="9">
    <source>
        <dbReference type="EMBL" id="OOF33848.1"/>
    </source>
</evidence>
<evidence type="ECO:0000256" key="2">
    <source>
        <dbReference type="ARBA" id="ARBA00022679"/>
    </source>
</evidence>
<name>A0ABX3KR35_SALCS</name>
<dbReference type="Proteomes" id="UP000189431">
    <property type="component" value="Unassembled WGS sequence"/>
</dbReference>
<comment type="caution">
    <text evidence="9">The sequence shown here is derived from an EMBL/GenBank/DDBJ whole genome shotgun (WGS) entry which is preliminary data.</text>
</comment>
<keyword evidence="9" id="KW-0548">Nucleotidyltransferase</keyword>
<protein>
    <submittedName>
        <fullName evidence="9">Molybdenum cofactor guanylyltransferase</fullName>
    </submittedName>
</protein>
<reference evidence="10" key="1">
    <citation type="submission" date="2017-01" db="EMBL/GenBank/DDBJ databases">
        <title>Draft genome of the species Salinivibrio costicola subsp. alcaliphilus.</title>
        <authorList>
            <person name="Lopez-Hermoso C."/>
            <person name="De La Haba R."/>
            <person name="Sanchez-Porro C."/>
            <person name="Ventosa A."/>
        </authorList>
    </citation>
    <scope>NUCLEOTIDE SEQUENCE [LARGE SCALE GENOMIC DNA]</scope>
    <source>
        <strain evidence="10">CBH448</strain>
    </source>
</reference>
<dbReference type="Gene3D" id="3.90.550.10">
    <property type="entry name" value="Spore Coat Polysaccharide Biosynthesis Protein SpsA, Chain A"/>
    <property type="match status" value="1"/>
</dbReference>
<keyword evidence="7" id="KW-0501">Molybdenum cofactor biosynthesis</keyword>
<dbReference type="CDD" id="cd02503">
    <property type="entry name" value="MobA"/>
    <property type="match status" value="1"/>
</dbReference>
<evidence type="ECO:0000256" key="1">
    <source>
        <dbReference type="ARBA" id="ARBA00022490"/>
    </source>
</evidence>
<dbReference type="EMBL" id="MUFR01000021">
    <property type="protein sequence ID" value="OOF33848.1"/>
    <property type="molecule type" value="Genomic_DNA"/>
</dbReference>
<accession>A0ABX3KR35</accession>
<evidence type="ECO:0000256" key="6">
    <source>
        <dbReference type="ARBA" id="ARBA00023134"/>
    </source>
</evidence>
<gene>
    <name evidence="9" type="ORF">BZJ21_08895</name>
</gene>
<dbReference type="InterPro" id="IPR029044">
    <property type="entry name" value="Nucleotide-diphossugar_trans"/>
</dbReference>